<proteinExistence type="predicted"/>
<comment type="caution">
    <text evidence="6">The sequence shown here is derived from an EMBL/GenBank/DDBJ whole genome shotgun (WGS) entry which is preliminary data.</text>
</comment>
<dbReference type="EMBL" id="VSSQ01014003">
    <property type="protein sequence ID" value="MPM52733.1"/>
    <property type="molecule type" value="Genomic_DNA"/>
</dbReference>
<dbReference type="Pfam" id="PF00781">
    <property type="entry name" value="DAGK_cat"/>
    <property type="match status" value="1"/>
</dbReference>
<name>A0A645APE7_9ZZZZ</name>
<evidence type="ECO:0000256" key="1">
    <source>
        <dbReference type="ARBA" id="ARBA00022679"/>
    </source>
</evidence>
<keyword evidence="4" id="KW-0067">ATP-binding</keyword>
<dbReference type="PANTHER" id="PTHR12358:SF106">
    <property type="entry name" value="LIPID KINASE YEGS"/>
    <property type="match status" value="1"/>
</dbReference>
<gene>
    <name evidence="6" type="primary">dagK_19</name>
    <name evidence="6" type="ORF">SDC9_99495</name>
</gene>
<dbReference type="EC" id="2.7.1.107" evidence="6"/>
<sequence length="322" mass="35719">MRHIFIINPMAGKPKDITGFIQSANHAVSALGESFVALQTQYAGHAKTLVREFLPASEPTRFYACGGDGTMNEVLHGLFGYENCELAVIPMGSGNDFLRCFGSVEVFLDLENQVAGKSLEVDVLKAGDHVALNLINVGLDAETAFYKHRFQRLPGVSGSMAYHLALAFCFFQRYGVSMNLELDGKPFDNSKGYILTAFGNGTTYGSGYKATPMATPVDGVMDVCLFRHVDRMTILKYIPFFKRGEHVGHPGLKDILYYGKHRQVRIYANHPLHVCMDGEFFDAADVTLEILDRAIRFVVPKGIQPEWQTKEVMMEPKEGSST</sequence>
<dbReference type="Pfam" id="PF19279">
    <property type="entry name" value="YegS_C"/>
    <property type="match status" value="1"/>
</dbReference>
<feature type="domain" description="DAGKc" evidence="5">
    <location>
        <begin position="1"/>
        <end position="129"/>
    </location>
</feature>
<organism evidence="6">
    <name type="scientific">bioreactor metagenome</name>
    <dbReference type="NCBI Taxonomy" id="1076179"/>
    <lineage>
        <taxon>unclassified sequences</taxon>
        <taxon>metagenomes</taxon>
        <taxon>ecological metagenomes</taxon>
    </lineage>
</organism>
<dbReference type="GO" id="GO:0004143">
    <property type="term" value="F:ATP-dependent diacylglycerol kinase activity"/>
    <property type="evidence" value="ECO:0007669"/>
    <property type="project" value="UniProtKB-EC"/>
</dbReference>
<dbReference type="Gene3D" id="2.60.200.40">
    <property type="match status" value="1"/>
</dbReference>
<dbReference type="Gene3D" id="3.40.50.10330">
    <property type="entry name" value="Probable inorganic polyphosphate/atp-NAD kinase, domain 1"/>
    <property type="match status" value="1"/>
</dbReference>
<dbReference type="SMART" id="SM00046">
    <property type="entry name" value="DAGKc"/>
    <property type="match status" value="1"/>
</dbReference>
<dbReference type="InterPro" id="IPR001206">
    <property type="entry name" value="Diacylglycerol_kinase_cat_dom"/>
</dbReference>
<reference evidence="6" key="1">
    <citation type="submission" date="2019-08" db="EMBL/GenBank/DDBJ databases">
        <authorList>
            <person name="Kucharzyk K."/>
            <person name="Murdoch R.W."/>
            <person name="Higgins S."/>
            <person name="Loffler F."/>
        </authorList>
    </citation>
    <scope>NUCLEOTIDE SEQUENCE</scope>
</reference>
<dbReference type="GO" id="GO:0005524">
    <property type="term" value="F:ATP binding"/>
    <property type="evidence" value="ECO:0007669"/>
    <property type="project" value="UniProtKB-KW"/>
</dbReference>
<keyword evidence="1 6" id="KW-0808">Transferase</keyword>
<keyword evidence="3 6" id="KW-0418">Kinase</keyword>
<dbReference type="InterPro" id="IPR017438">
    <property type="entry name" value="ATP-NAD_kinase_N"/>
</dbReference>
<dbReference type="AlphaFoldDB" id="A0A645APE7"/>
<evidence type="ECO:0000256" key="4">
    <source>
        <dbReference type="ARBA" id="ARBA00022840"/>
    </source>
</evidence>
<evidence type="ECO:0000313" key="6">
    <source>
        <dbReference type="EMBL" id="MPM52733.1"/>
    </source>
</evidence>
<evidence type="ECO:0000259" key="5">
    <source>
        <dbReference type="PROSITE" id="PS50146"/>
    </source>
</evidence>
<dbReference type="InterPro" id="IPR016064">
    <property type="entry name" value="NAD/diacylglycerol_kinase_sf"/>
</dbReference>
<dbReference type="GO" id="GO:0005886">
    <property type="term" value="C:plasma membrane"/>
    <property type="evidence" value="ECO:0007669"/>
    <property type="project" value="TreeGrafter"/>
</dbReference>
<evidence type="ECO:0000256" key="2">
    <source>
        <dbReference type="ARBA" id="ARBA00022741"/>
    </source>
</evidence>
<dbReference type="PANTHER" id="PTHR12358">
    <property type="entry name" value="SPHINGOSINE KINASE"/>
    <property type="match status" value="1"/>
</dbReference>
<dbReference type="SUPFAM" id="SSF111331">
    <property type="entry name" value="NAD kinase/diacylglycerol kinase-like"/>
    <property type="match status" value="1"/>
</dbReference>
<evidence type="ECO:0000256" key="3">
    <source>
        <dbReference type="ARBA" id="ARBA00022777"/>
    </source>
</evidence>
<dbReference type="InterPro" id="IPR045540">
    <property type="entry name" value="YegS/DAGK_C"/>
</dbReference>
<keyword evidence="2" id="KW-0547">Nucleotide-binding</keyword>
<protein>
    <submittedName>
        <fullName evidence="6">Diacylglycerol kinase</fullName>
        <ecNumber evidence="6">2.7.1.107</ecNumber>
    </submittedName>
</protein>
<accession>A0A645APE7</accession>
<dbReference type="InterPro" id="IPR050187">
    <property type="entry name" value="Lipid_Phosphate_FormReg"/>
</dbReference>
<dbReference type="PROSITE" id="PS50146">
    <property type="entry name" value="DAGK"/>
    <property type="match status" value="1"/>
</dbReference>